<dbReference type="Proteomes" id="UP000799440">
    <property type="component" value="Unassembled WGS sequence"/>
</dbReference>
<dbReference type="InterPro" id="IPR052898">
    <property type="entry name" value="ACAD10-like"/>
</dbReference>
<evidence type="ECO:0000313" key="3">
    <source>
        <dbReference type="Proteomes" id="UP000799440"/>
    </source>
</evidence>
<dbReference type="PANTHER" id="PTHR47829:SF1">
    <property type="entry name" value="HAD FAMILY PHOSPHATASE"/>
    <property type="match status" value="1"/>
</dbReference>
<keyword evidence="3" id="KW-1185">Reference proteome</keyword>
<dbReference type="Gene3D" id="3.90.1200.10">
    <property type="match status" value="1"/>
</dbReference>
<dbReference type="CDD" id="cd05154">
    <property type="entry name" value="ACAD10_11_N-like"/>
    <property type="match status" value="1"/>
</dbReference>
<dbReference type="SUPFAM" id="SSF56112">
    <property type="entry name" value="Protein kinase-like (PK-like)"/>
    <property type="match status" value="1"/>
</dbReference>
<dbReference type="InterPro" id="IPR002575">
    <property type="entry name" value="Aminoglycoside_PTrfase"/>
</dbReference>
<evidence type="ECO:0000313" key="2">
    <source>
        <dbReference type="EMBL" id="KAF2750830.1"/>
    </source>
</evidence>
<name>A0A6A6VMP1_9PLEO</name>
<evidence type="ECO:0000259" key="1">
    <source>
        <dbReference type="Pfam" id="PF01636"/>
    </source>
</evidence>
<proteinExistence type="predicted"/>
<dbReference type="InterPro" id="IPR011009">
    <property type="entry name" value="Kinase-like_dom_sf"/>
</dbReference>
<gene>
    <name evidence="2" type="ORF">M011DRAFT_185457</name>
</gene>
<accession>A0A6A6VMP1</accession>
<reference evidence="2" key="1">
    <citation type="journal article" date="2020" name="Stud. Mycol.">
        <title>101 Dothideomycetes genomes: a test case for predicting lifestyles and emergence of pathogens.</title>
        <authorList>
            <person name="Haridas S."/>
            <person name="Albert R."/>
            <person name="Binder M."/>
            <person name="Bloem J."/>
            <person name="Labutti K."/>
            <person name="Salamov A."/>
            <person name="Andreopoulos B."/>
            <person name="Baker S."/>
            <person name="Barry K."/>
            <person name="Bills G."/>
            <person name="Bluhm B."/>
            <person name="Cannon C."/>
            <person name="Castanera R."/>
            <person name="Culley D."/>
            <person name="Daum C."/>
            <person name="Ezra D."/>
            <person name="Gonzalez J."/>
            <person name="Henrissat B."/>
            <person name="Kuo A."/>
            <person name="Liang C."/>
            <person name="Lipzen A."/>
            <person name="Lutzoni F."/>
            <person name="Magnuson J."/>
            <person name="Mondo S."/>
            <person name="Nolan M."/>
            <person name="Ohm R."/>
            <person name="Pangilinan J."/>
            <person name="Park H.-J."/>
            <person name="Ramirez L."/>
            <person name="Alfaro M."/>
            <person name="Sun H."/>
            <person name="Tritt A."/>
            <person name="Yoshinaga Y."/>
            <person name="Zwiers L.-H."/>
            <person name="Turgeon B."/>
            <person name="Goodwin S."/>
            <person name="Spatafora J."/>
            <person name="Crous P."/>
            <person name="Grigoriev I."/>
        </authorList>
    </citation>
    <scope>NUCLEOTIDE SEQUENCE</scope>
    <source>
        <strain evidence="2">CBS 119925</strain>
    </source>
</reference>
<dbReference type="AlphaFoldDB" id="A0A6A6VMP1"/>
<dbReference type="EMBL" id="MU006563">
    <property type="protein sequence ID" value="KAF2750830.1"/>
    <property type="molecule type" value="Genomic_DNA"/>
</dbReference>
<protein>
    <submittedName>
        <fullName evidence="2">Acyl-CoA dehydrogenase family member 11</fullName>
    </submittedName>
</protein>
<dbReference type="Pfam" id="PF01636">
    <property type="entry name" value="APH"/>
    <property type="match status" value="1"/>
</dbReference>
<dbReference type="PANTHER" id="PTHR47829">
    <property type="entry name" value="HYDROLASE, PUTATIVE (AFU_ORTHOLOGUE AFUA_1G12880)-RELATED"/>
    <property type="match status" value="1"/>
</dbReference>
<dbReference type="InterPro" id="IPR041726">
    <property type="entry name" value="ACAD10_11_N"/>
</dbReference>
<feature type="domain" description="Aminoglycoside phosphotransferase" evidence="1">
    <location>
        <begin position="30"/>
        <end position="263"/>
    </location>
</feature>
<dbReference type="OrthoDB" id="191037at2759"/>
<dbReference type="Gene3D" id="3.30.200.20">
    <property type="entry name" value="Phosphorylase Kinase, domain 1"/>
    <property type="match status" value="1"/>
</dbReference>
<sequence length="370" mass="41062">MAGPLRQPIDIASLERYIAANVPEIAVPLDVKQFGYGQSNPTYQLTDKNGKKFVMRKKPPGQLLSKTAHKVDREYRIIHALEKTDVPVPKAYCLCQDEKVLGTDFYIMEFLDGRIFEDPAIPGVTPEERSAMWHSAMTTLAKFHRVVPKSVGLESYGKASGFYNRQIATFNTISKSQAAAVDKDTGVPVGKIPHQDDMVAFFSDAKLQPKDRSSFVHGDYKIDNVIFHKTEPRVIGILDWEMSTIGHPLSDLANVMAPFVTASSQKALSIGRANTAFQPGATPGLPTRDQLIAWYSEVAGWDPRQDMTWGDAFATYRTAIIMQGIAARYALRQASSEKAQEYGAQMSPFAEVAWDLVQEYKNGHTKGAKL</sequence>
<organism evidence="2 3">
    <name type="scientific">Sporormia fimetaria CBS 119925</name>
    <dbReference type="NCBI Taxonomy" id="1340428"/>
    <lineage>
        <taxon>Eukaryota</taxon>
        <taxon>Fungi</taxon>
        <taxon>Dikarya</taxon>
        <taxon>Ascomycota</taxon>
        <taxon>Pezizomycotina</taxon>
        <taxon>Dothideomycetes</taxon>
        <taxon>Pleosporomycetidae</taxon>
        <taxon>Pleosporales</taxon>
        <taxon>Sporormiaceae</taxon>
        <taxon>Sporormia</taxon>
    </lineage>
</organism>